<dbReference type="Pfam" id="PF10719">
    <property type="entry name" value="ComFB"/>
    <property type="match status" value="1"/>
</dbReference>
<feature type="region of interest" description="Disordered" evidence="1">
    <location>
        <begin position="1"/>
        <end position="131"/>
    </location>
</feature>
<dbReference type="EMBL" id="CP065321">
    <property type="protein sequence ID" value="QQR30837.1"/>
    <property type="molecule type" value="Genomic_DNA"/>
</dbReference>
<dbReference type="RefSeq" id="WP_066539655.1">
    <property type="nucleotide sequence ID" value="NZ_CP021422.1"/>
</dbReference>
<sequence length="236" mass="25571">MANTKNSRSNKTAHVLNLLTEPGEASKEPARTPAAAPAPAPTPDNSEEVASAIRDALEEDLLSELSEETPVPAEPPLAAESPEPEPAPAEEEPVPEPEPEPLPEPEPEPEPEPVKAAEPQPQEPPQKANPMEDITYINVLQALVEDKVDKYMKQFKMCACRRCRTDVVALALTTLPAKYIVVPEHESVPMLSIYESRYGAAVTAQLIAACQKVSANPRHSGESDGRLRLGAPRRED</sequence>
<feature type="compositionally biased region" description="Polar residues" evidence="1">
    <location>
        <begin position="1"/>
        <end position="12"/>
    </location>
</feature>
<feature type="compositionally biased region" description="Low complexity" evidence="1">
    <location>
        <begin position="114"/>
        <end position="128"/>
    </location>
</feature>
<dbReference type="Proteomes" id="UP000596035">
    <property type="component" value="Chromosome"/>
</dbReference>
<evidence type="ECO:0000313" key="3">
    <source>
        <dbReference type="EMBL" id="QQR30837.1"/>
    </source>
</evidence>
<reference evidence="2" key="1">
    <citation type="journal article" date="2017" name="Genome Announc.">
        <title>High-Quality Whole-Genome Sequences of the Oligo-Mouse-Microbiota Bacterial Community.</title>
        <authorList>
            <person name="Garzetti D."/>
            <person name="Brugiroux S."/>
            <person name="Bunk B."/>
            <person name="Pukall R."/>
            <person name="McCoy K.D."/>
            <person name="Macpherson A.J."/>
            <person name="Stecher B."/>
        </authorList>
    </citation>
    <scope>NUCLEOTIDE SEQUENCE</scope>
    <source>
        <strain evidence="2">KB18</strain>
    </source>
</reference>
<dbReference type="Proteomes" id="UP000196710">
    <property type="component" value="Chromosome"/>
</dbReference>
<organism evidence="3 5">
    <name type="scientific">Acutalibacter muris</name>
    <dbReference type="NCBI Taxonomy" id="1796620"/>
    <lineage>
        <taxon>Bacteria</taxon>
        <taxon>Bacillati</taxon>
        <taxon>Bacillota</taxon>
        <taxon>Clostridia</taxon>
        <taxon>Eubacteriales</taxon>
        <taxon>Acutalibacteraceae</taxon>
        <taxon>Acutalibacter</taxon>
    </lineage>
</organism>
<name>A0A1Z2XSZ9_9FIRM</name>
<accession>A0A1Z2XSZ9</accession>
<reference evidence="3 5" key="3">
    <citation type="submission" date="2020-11" db="EMBL/GenBank/DDBJ databases">
        <title>Closed and high quality bacterial genomes of the OMM12 community.</title>
        <authorList>
            <person name="Marbouty M."/>
            <person name="Lamy-Besnier Q."/>
            <person name="Debarbieux L."/>
            <person name="Koszul R."/>
        </authorList>
    </citation>
    <scope>NUCLEOTIDE SEQUENCE [LARGE SCALE GENOMIC DNA]</scope>
    <source>
        <strain evidence="3 5">KB18</strain>
    </source>
</reference>
<feature type="compositionally biased region" description="Acidic residues" evidence="1">
    <location>
        <begin position="88"/>
        <end position="111"/>
    </location>
</feature>
<feature type="compositionally biased region" description="Basic and acidic residues" evidence="1">
    <location>
        <begin position="219"/>
        <end position="236"/>
    </location>
</feature>
<reference evidence="4" key="2">
    <citation type="submission" date="2017-05" db="EMBL/GenBank/DDBJ databases">
        <title>Improved OligoMM genomes.</title>
        <authorList>
            <person name="Garzetti D."/>
        </authorList>
    </citation>
    <scope>NUCLEOTIDE SEQUENCE [LARGE SCALE GENOMIC DNA]</scope>
    <source>
        <strain evidence="4">KB18</strain>
    </source>
</reference>
<feature type="compositionally biased region" description="Low complexity" evidence="1">
    <location>
        <begin position="68"/>
        <end position="81"/>
    </location>
</feature>
<keyword evidence="4" id="KW-1185">Reference proteome</keyword>
<proteinExistence type="predicted"/>
<evidence type="ECO:0000313" key="2">
    <source>
        <dbReference type="EMBL" id="ASB41577.1"/>
    </source>
</evidence>
<feature type="region of interest" description="Disordered" evidence="1">
    <location>
        <begin position="213"/>
        <end position="236"/>
    </location>
</feature>
<evidence type="ECO:0000313" key="5">
    <source>
        <dbReference type="Proteomes" id="UP000596035"/>
    </source>
</evidence>
<gene>
    <name evidence="2" type="ORF">ADH66_13485</name>
    <name evidence="3" type="ORF">I5Q82_03825</name>
</gene>
<dbReference type="AlphaFoldDB" id="A0A1Z2XSZ9"/>
<evidence type="ECO:0000313" key="4">
    <source>
        <dbReference type="Proteomes" id="UP000196710"/>
    </source>
</evidence>
<dbReference type="EMBL" id="CP021422">
    <property type="protein sequence ID" value="ASB41577.1"/>
    <property type="molecule type" value="Genomic_DNA"/>
</dbReference>
<evidence type="ECO:0000256" key="1">
    <source>
        <dbReference type="SAM" id="MobiDB-lite"/>
    </source>
</evidence>
<dbReference type="InterPro" id="IPR019657">
    <property type="entry name" value="ComFB"/>
</dbReference>
<protein>
    <submittedName>
        <fullName evidence="3">Late competence development ComFB family protein</fullName>
    </submittedName>
</protein>
<dbReference type="KEGG" id="amur:ADH66_13485"/>
<feature type="compositionally biased region" description="Acidic residues" evidence="1">
    <location>
        <begin position="57"/>
        <end position="67"/>
    </location>
</feature>